<accession>A0A8J5YK42</accession>
<dbReference type="InterPro" id="IPR036691">
    <property type="entry name" value="Endo/exonu/phosph_ase_sf"/>
</dbReference>
<evidence type="ECO:0008006" key="3">
    <source>
        <dbReference type="Google" id="ProtNLM"/>
    </source>
</evidence>
<organism evidence="1 2">
    <name type="scientific">Gossypium anomalum</name>
    <dbReference type="NCBI Taxonomy" id="47600"/>
    <lineage>
        <taxon>Eukaryota</taxon>
        <taxon>Viridiplantae</taxon>
        <taxon>Streptophyta</taxon>
        <taxon>Embryophyta</taxon>
        <taxon>Tracheophyta</taxon>
        <taxon>Spermatophyta</taxon>
        <taxon>Magnoliopsida</taxon>
        <taxon>eudicotyledons</taxon>
        <taxon>Gunneridae</taxon>
        <taxon>Pentapetalae</taxon>
        <taxon>rosids</taxon>
        <taxon>malvids</taxon>
        <taxon>Malvales</taxon>
        <taxon>Malvaceae</taxon>
        <taxon>Malvoideae</taxon>
        <taxon>Gossypium</taxon>
    </lineage>
</organism>
<reference evidence="1 2" key="1">
    <citation type="journal article" date="2021" name="bioRxiv">
        <title>The Gossypium anomalum genome as a resource for cotton improvement and evolutionary analysis of hybrid incompatibility.</title>
        <authorList>
            <person name="Grover C.E."/>
            <person name="Yuan D."/>
            <person name="Arick M.A."/>
            <person name="Miller E.R."/>
            <person name="Hu G."/>
            <person name="Peterson D.G."/>
            <person name="Wendel J.F."/>
            <person name="Udall J.A."/>
        </authorList>
    </citation>
    <scope>NUCLEOTIDE SEQUENCE [LARGE SCALE GENOMIC DNA]</scope>
    <source>
        <strain evidence="1">JFW-Udall</strain>
        <tissue evidence="1">Leaf</tissue>
    </source>
</reference>
<sequence>MAELVFGPWVIAGDFNSILEGLDRMGGVDVTQIRCQWFQYFIFNNELHELGFYGPQITWSRGNLSQHLDRVVCNLDWESFALNYVVRHLHCLKFDHWSILVSLCVLYERSHQSFRCLARWMMHAEFNAIIKGCWKNNIEFPKIGTNASMVTFLYVNRIRQEVEDVLKHEELLWFQKSRMMWLSNGDKNTRYFRSCTLARQKMNKIEGLKIGIGIDEWGFYN</sequence>
<dbReference type="SUPFAM" id="SSF56219">
    <property type="entry name" value="DNase I-like"/>
    <property type="match status" value="1"/>
</dbReference>
<dbReference type="OrthoDB" id="1002487at2759"/>
<dbReference type="PANTHER" id="PTHR33710:SF77">
    <property type="entry name" value="DNASE I-LIKE SUPERFAMILY PROTEIN"/>
    <property type="match status" value="1"/>
</dbReference>
<comment type="caution">
    <text evidence="1">The sequence shown here is derived from an EMBL/GenBank/DDBJ whole genome shotgun (WGS) entry which is preliminary data.</text>
</comment>
<evidence type="ECO:0000313" key="1">
    <source>
        <dbReference type="EMBL" id="KAG8490901.1"/>
    </source>
</evidence>
<gene>
    <name evidence="1" type="ORF">CXB51_014084</name>
</gene>
<evidence type="ECO:0000313" key="2">
    <source>
        <dbReference type="Proteomes" id="UP000701853"/>
    </source>
</evidence>
<keyword evidence="2" id="KW-1185">Reference proteome</keyword>
<protein>
    <recommendedName>
        <fullName evidence="3">Reverse transcriptase</fullName>
    </recommendedName>
</protein>
<name>A0A8J5YK42_9ROSI</name>
<dbReference type="PANTHER" id="PTHR33710">
    <property type="entry name" value="BNAC02G09200D PROTEIN"/>
    <property type="match status" value="1"/>
</dbReference>
<dbReference type="Proteomes" id="UP000701853">
    <property type="component" value="Chromosome 6"/>
</dbReference>
<proteinExistence type="predicted"/>
<dbReference type="AlphaFoldDB" id="A0A8J5YK42"/>
<dbReference type="EMBL" id="JAHUZN010000006">
    <property type="protein sequence ID" value="KAG8490901.1"/>
    <property type="molecule type" value="Genomic_DNA"/>
</dbReference>
<dbReference type="Gene3D" id="3.60.10.10">
    <property type="entry name" value="Endonuclease/exonuclease/phosphatase"/>
    <property type="match status" value="1"/>
</dbReference>